<feature type="non-terminal residue" evidence="2">
    <location>
        <position position="1"/>
    </location>
</feature>
<gene>
    <name evidence="2" type="ORF">GALMADRAFT_43068</name>
</gene>
<dbReference type="Pfam" id="PF18758">
    <property type="entry name" value="KDZ"/>
    <property type="match status" value="1"/>
</dbReference>
<evidence type="ECO:0000256" key="1">
    <source>
        <dbReference type="SAM" id="MobiDB-lite"/>
    </source>
</evidence>
<dbReference type="InterPro" id="IPR040521">
    <property type="entry name" value="KDZ"/>
</dbReference>
<evidence type="ECO:0008006" key="4">
    <source>
        <dbReference type="Google" id="ProtNLM"/>
    </source>
</evidence>
<accession>A0A067SI84</accession>
<feature type="compositionally biased region" description="Polar residues" evidence="1">
    <location>
        <begin position="197"/>
        <end position="212"/>
    </location>
</feature>
<keyword evidence="3" id="KW-1185">Reference proteome</keyword>
<dbReference type="Proteomes" id="UP000027222">
    <property type="component" value="Unassembled WGS sequence"/>
</dbReference>
<protein>
    <recommendedName>
        <fullName evidence="4">CxC1-like cysteine cluster associated with KDZ transposases domain-containing protein</fullName>
    </recommendedName>
</protein>
<dbReference type="OrthoDB" id="2666777at2759"/>
<proteinExistence type="predicted"/>
<feature type="region of interest" description="Disordered" evidence="1">
    <location>
        <begin position="93"/>
        <end position="113"/>
    </location>
</feature>
<name>A0A067SI84_GALM3</name>
<dbReference type="PANTHER" id="PTHR33096:SF1">
    <property type="entry name" value="CXC1-LIKE CYSTEINE CLUSTER ASSOCIATED WITH KDZ TRANSPOSASES DOMAIN-CONTAINING PROTEIN"/>
    <property type="match status" value="1"/>
</dbReference>
<dbReference type="EMBL" id="KL142396">
    <property type="protein sequence ID" value="KDR70621.1"/>
    <property type="molecule type" value="Genomic_DNA"/>
</dbReference>
<evidence type="ECO:0000313" key="3">
    <source>
        <dbReference type="Proteomes" id="UP000027222"/>
    </source>
</evidence>
<evidence type="ECO:0000313" key="2">
    <source>
        <dbReference type="EMBL" id="KDR70621.1"/>
    </source>
</evidence>
<dbReference type="PANTHER" id="PTHR33096">
    <property type="entry name" value="CXC2 DOMAIN-CONTAINING PROTEIN"/>
    <property type="match status" value="1"/>
</dbReference>
<organism evidence="2 3">
    <name type="scientific">Galerina marginata (strain CBS 339.88)</name>
    <dbReference type="NCBI Taxonomy" id="685588"/>
    <lineage>
        <taxon>Eukaryota</taxon>
        <taxon>Fungi</taxon>
        <taxon>Dikarya</taxon>
        <taxon>Basidiomycota</taxon>
        <taxon>Agaricomycotina</taxon>
        <taxon>Agaricomycetes</taxon>
        <taxon>Agaricomycetidae</taxon>
        <taxon>Agaricales</taxon>
        <taxon>Agaricineae</taxon>
        <taxon>Strophariaceae</taxon>
        <taxon>Galerina</taxon>
    </lineage>
</organism>
<feature type="region of interest" description="Disordered" evidence="1">
    <location>
        <begin position="188"/>
        <end position="219"/>
    </location>
</feature>
<reference evidence="3" key="1">
    <citation type="journal article" date="2014" name="Proc. Natl. Acad. Sci. U.S.A.">
        <title>Extensive sampling of basidiomycete genomes demonstrates inadequacy of the white-rot/brown-rot paradigm for wood decay fungi.</title>
        <authorList>
            <person name="Riley R."/>
            <person name="Salamov A.A."/>
            <person name="Brown D.W."/>
            <person name="Nagy L.G."/>
            <person name="Floudas D."/>
            <person name="Held B.W."/>
            <person name="Levasseur A."/>
            <person name="Lombard V."/>
            <person name="Morin E."/>
            <person name="Otillar R."/>
            <person name="Lindquist E.A."/>
            <person name="Sun H."/>
            <person name="LaButti K.M."/>
            <person name="Schmutz J."/>
            <person name="Jabbour D."/>
            <person name="Luo H."/>
            <person name="Baker S.E."/>
            <person name="Pisabarro A.G."/>
            <person name="Walton J.D."/>
            <person name="Blanchette R.A."/>
            <person name="Henrissat B."/>
            <person name="Martin F."/>
            <person name="Cullen D."/>
            <person name="Hibbett D.S."/>
            <person name="Grigoriev I.V."/>
        </authorList>
    </citation>
    <scope>NUCLEOTIDE SEQUENCE [LARGE SCALE GENOMIC DNA]</scope>
    <source>
        <strain evidence="3">CBS 339.88</strain>
    </source>
</reference>
<sequence length="266" mass="29876">VLDFARELFVNAAPNTTAWCETLEGFLSARNFKLQTQNSLRGRFGTALHWYATLTDTKNVMLRNYLDQVRGAVLSMDDEDDDTEMNDVSYQPEHLPDVDMSSPSASVDHNNPMEGDRPSNYLCERCPLCFGGENWCKKDELVDAIVCIDACFTQKRRKSDSKAWTAPRTHPDSVFVSKEDVDNMEAEVEDVRPSTKVPANQGHQTMPSNQAKPTDDYEPGMQIPTSVLDGCNDSFVAADEKRMKASTLFFADTGLMAMLCRHDRVL</sequence>
<dbReference type="STRING" id="685588.A0A067SI84"/>
<feature type="non-terminal residue" evidence="2">
    <location>
        <position position="266"/>
    </location>
</feature>
<dbReference type="AlphaFoldDB" id="A0A067SI84"/>
<dbReference type="HOGENOM" id="CLU_004552_2_2_1"/>